<evidence type="ECO:0000313" key="1">
    <source>
        <dbReference type="EMBL" id="USP77071.1"/>
    </source>
</evidence>
<dbReference type="Gene3D" id="2.40.128.20">
    <property type="match status" value="1"/>
</dbReference>
<accession>A0A9Q8Z786</accession>
<name>A0A9Q8Z786_CURCL</name>
<dbReference type="Pfam" id="PF05870">
    <property type="entry name" value="PA_decarbox"/>
    <property type="match status" value="1"/>
</dbReference>
<dbReference type="Proteomes" id="UP001056012">
    <property type="component" value="Chromosome 3"/>
</dbReference>
<gene>
    <name evidence="1" type="ORF">yc1106_04345</name>
</gene>
<evidence type="ECO:0008006" key="3">
    <source>
        <dbReference type="Google" id="ProtNLM"/>
    </source>
</evidence>
<dbReference type="PANTHER" id="PTHR40087:SF1">
    <property type="entry name" value="PHENOLIC ACID DECARBOXYLASE PADC"/>
    <property type="match status" value="1"/>
</dbReference>
<dbReference type="GO" id="GO:0016831">
    <property type="term" value="F:carboxy-lyase activity"/>
    <property type="evidence" value="ECO:0007669"/>
    <property type="project" value="InterPro"/>
</dbReference>
<reference evidence="1" key="1">
    <citation type="submission" date="2021-12" db="EMBL/GenBank/DDBJ databases">
        <title>Curvularia clavata genome.</title>
        <authorList>
            <person name="Cao Y."/>
        </authorList>
    </citation>
    <scope>NUCLEOTIDE SEQUENCE</scope>
    <source>
        <strain evidence="1">Yc1106</strain>
    </source>
</reference>
<protein>
    <recommendedName>
        <fullName evidence="3">Phenol acid carboxylase</fullName>
    </recommendedName>
</protein>
<dbReference type="InterPro" id="IPR012674">
    <property type="entry name" value="Calycin"/>
</dbReference>
<sequence>MTLGENLPQIVTNTPLHPTFDKDILDTHLVYDYDAEDSNGNPEKWRYELWCFSSNRVVYAIHGGPMAGRINYQQASYQCIRPGELWQINWLEETGTVVSAVYDIKEKKMTTLIAFSEGHWKRSKEALGDKRKKEDLERWRRLASVGNQTSRLLLCEQGQIVETFKGKGELVPIKESDPVY</sequence>
<evidence type="ECO:0000313" key="2">
    <source>
        <dbReference type="Proteomes" id="UP001056012"/>
    </source>
</evidence>
<keyword evidence="2" id="KW-1185">Reference proteome</keyword>
<dbReference type="SUPFAM" id="SSF50814">
    <property type="entry name" value="Lipocalins"/>
    <property type="match status" value="1"/>
</dbReference>
<dbReference type="PANTHER" id="PTHR40087">
    <property type="entry name" value="PHENOLIC ACID DECARBOXYLASE PADC"/>
    <property type="match status" value="1"/>
</dbReference>
<dbReference type="OrthoDB" id="4415004at2759"/>
<organism evidence="1 2">
    <name type="scientific">Curvularia clavata</name>
    <dbReference type="NCBI Taxonomy" id="95742"/>
    <lineage>
        <taxon>Eukaryota</taxon>
        <taxon>Fungi</taxon>
        <taxon>Dikarya</taxon>
        <taxon>Ascomycota</taxon>
        <taxon>Pezizomycotina</taxon>
        <taxon>Dothideomycetes</taxon>
        <taxon>Pleosporomycetidae</taxon>
        <taxon>Pleosporales</taxon>
        <taxon>Pleosporineae</taxon>
        <taxon>Pleosporaceae</taxon>
        <taxon>Curvularia</taxon>
    </lineage>
</organism>
<dbReference type="VEuPathDB" id="FungiDB:yc1106_04345"/>
<dbReference type="InterPro" id="IPR008729">
    <property type="entry name" value="PA_de_COase"/>
</dbReference>
<dbReference type="AlphaFoldDB" id="A0A9Q8Z786"/>
<dbReference type="EMBL" id="CP089276">
    <property type="protein sequence ID" value="USP77071.1"/>
    <property type="molecule type" value="Genomic_DNA"/>
</dbReference>
<proteinExistence type="predicted"/>